<accession>A0ABD3ICR9</accession>
<feature type="compositionally biased region" description="Basic and acidic residues" evidence="1">
    <location>
        <begin position="194"/>
        <end position="208"/>
    </location>
</feature>
<dbReference type="InterPro" id="IPR054424">
    <property type="entry name" value="Replitron_HUH"/>
</dbReference>
<evidence type="ECO:0000256" key="1">
    <source>
        <dbReference type="SAM" id="MobiDB-lite"/>
    </source>
</evidence>
<feature type="compositionally biased region" description="Acidic residues" evidence="1">
    <location>
        <begin position="538"/>
        <end position="549"/>
    </location>
</feature>
<evidence type="ECO:0000313" key="3">
    <source>
        <dbReference type="EMBL" id="KAL3701301.1"/>
    </source>
</evidence>
<gene>
    <name evidence="3" type="ORF">R1sor_019323</name>
</gene>
<dbReference type="Proteomes" id="UP001633002">
    <property type="component" value="Unassembled WGS sequence"/>
</dbReference>
<dbReference type="Pfam" id="PF21859">
    <property type="entry name" value="Replitron_HUH"/>
    <property type="match status" value="1"/>
</dbReference>
<sequence length="650" mass="72666">MDKVRYELDGVFPKFLTLGELAALNTGPKSFSTTKVSEHLGRVGVIPAKWTEQHLDWYLAKVEFVTVRKLFKGRETIDGPFKYIQGDSKLVILEDCEGLQFQHPKFLKKTEDGKKLYRSTTAWFWVSRCFCEDRSENTLDLPVTCFCGELFGLSFCLKCGPGTGIHELPDTKKNSLIAAMFASAVTGRARGMKAEARARKFTREEKGKQQSTTEMGEAPVKQPAKSRHPCSKKNIANTTQPKPRKVRRVTEKDMDISLTVGIPGQDIDGATFDRLAIYVEETARKGIIAMERGDSHLQLHIQGMLSVKTSSTHSLKTEIRQAIGWNEDNHPAGGSICIKSLKDKGIHTVIGMIGYCLKDEQEEHYRKYTKNISEQEMEDGRQRHFIYGASVYKNRLELTPNNILGRALQYRKYRARNPLSISFRGCLRQMLSSGQYIPAFKCLSMPIMSRLRAELLWKSCIAHELVSISNVDHIFFGTTDSPRFFEENEKPQLNMDAKAEPMDVDADPQQQHVHCGLVKTAAKKEPGTGLTTIKEEPSSDPESEDSDEDLDIVELEDVAAPGADLQHLLSDLLCAGYNVATKRRTEQPQVDGKGAETGSNIVGLDDLAPMGADVDQILGDLLFAGYTVARRNPTSYLHTYHSVEAAPPEI</sequence>
<keyword evidence="4" id="KW-1185">Reference proteome</keyword>
<dbReference type="AlphaFoldDB" id="A0ABD3ICR9"/>
<feature type="region of interest" description="Disordered" evidence="1">
    <location>
        <begin position="526"/>
        <end position="549"/>
    </location>
</feature>
<name>A0ABD3ICR9_9MARC</name>
<dbReference type="EMBL" id="JBJQOH010000001">
    <property type="protein sequence ID" value="KAL3701301.1"/>
    <property type="molecule type" value="Genomic_DNA"/>
</dbReference>
<organism evidence="3 4">
    <name type="scientific">Riccia sorocarpa</name>
    <dbReference type="NCBI Taxonomy" id="122646"/>
    <lineage>
        <taxon>Eukaryota</taxon>
        <taxon>Viridiplantae</taxon>
        <taxon>Streptophyta</taxon>
        <taxon>Embryophyta</taxon>
        <taxon>Marchantiophyta</taxon>
        <taxon>Marchantiopsida</taxon>
        <taxon>Marchantiidae</taxon>
        <taxon>Marchantiales</taxon>
        <taxon>Ricciaceae</taxon>
        <taxon>Riccia</taxon>
    </lineage>
</organism>
<protein>
    <recommendedName>
        <fullName evidence="2">Replitron HUH endonuclease domain-containing protein</fullName>
    </recommendedName>
</protein>
<feature type="domain" description="Replitron HUH endonuclease" evidence="2">
    <location>
        <begin position="258"/>
        <end position="382"/>
    </location>
</feature>
<reference evidence="3 4" key="1">
    <citation type="submission" date="2024-09" db="EMBL/GenBank/DDBJ databases">
        <title>Chromosome-scale assembly of Riccia sorocarpa.</title>
        <authorList>
            <person name="Paukszto L."/>
        </authorList>
    </citation>
    <scope>NUCLEOTIDE SEQUENCE [LARGE SCALE GENOMIC DNA]</scope>
    <source>
        <strain evidence="3">LP-2024</strain>
        <tissue evidence="3">Aerial parts of the thallus</tissue>
    </source>
</reference>
<evidence type="ECO:0000259" key="2">
    <source>
        <dbReference type="Pfam" id="PF21859"/>
    </source>
</evidence>
<proteinExistence type="predicted"/>
<evidence type="ECO:0000313" key="4">
    <source>
        <dbReference type="Proteomes" id="UP001633002"/>
    </source>
</evidence>
<feature type="region of interest" description="Disordered" evidence="1">
    <location>
        <begin position="194"/>
        <end position="250"/>
    </location>
</feature>
<comment type="caution">
    <text evidence="3">The sequence shown here is derived from an EMBL/GenBank/DDBJ whole genome shotgun (WGS) entry which is preliminary data.</text>
</comment>